<dbReference type="InterPro" id="IPR020843">
    <property type="entry name" value="ER"/>
</dbReference>
<dbReference type="Pfam" id="PF08240">
    <property type="entry name" value="ADH_N"/>
    <property type="match status" value="1"/>
</dbReference>
<dbReference type="SUPFAM" id="SSF51735">
    <property type="entry name" value="NAD(P)-binding Rossmann-fold domains"/>
    <property type="match status" value="1"/>
</dbReference>
<name>A0ABQ8UTI9_9EUKA</name>
<sequence length="375" mass="39742">MMKAIVYSGPGEKALVDVPKPHIEQPTDALIRITRSTICGTDLHILKGDVPEVKPGTVLGHEGVGIVEECGPSVTGVRPGDHVILTCINSCLHCDFCRRGMYSHCTVGGWELGHRINGTQAEYVRVPLADGSLLKIPEGMDEDALVLLSDIFPTGLECGVLNGQVQPGCTVAVIGAGPVGLAALITAQLFTPARLIALDLDPSRLEKARELGATDIINTRDGPARTCEAVKALTGGLGADTVIEAVGIPATFELAQVDSPPSDNWPRFIPLPCSPPMSQDLVAPGGHIANIGVHGKPVSLHLEHLWSHNIAIATRLVDTCSAPMLLRLVKAGKLNPACLITHRFELAQAMEAYDCFINASQTHALKVIIRSPGPR</sequence>
<gene>
    <name evidence="8" type="ORF">PAPYR_1517</name>
</gene>
<evidence type="ECO:0000313" key="8">
    <source>
        <dbReference type="EMBL" id="KAJ4461842.1"/>
    </source>
</evidence>
<keyword evidence="4 6" id="KW-0862">Zinc</keyword>
<dbReference type="InterPro" id="IPR036291">
    <property type="entry name" value="NAD(P)-bd_dom_sf"/>
</dbReference>
<evidence type="ECO:0000313" key="9">
    <source>
        <dbReference type="Proteomes" id="UP001141327"/>
    </source>
</evidence>
<dbReference type="SMART" id="SM00829">
    <property type="entry name" value="PKS_ER"/>
    <property type="match status" value="1"/>
</dbReference>
<dbReference type="Pfam" id="PF00107">
    <property type="entry name" value="ADH_zinc_N"/>
    <property type="match status" value="1"/>
</dbReference>
<keyword evidence="9" id="KW-1185">Reference proteome</keyword>
<dbReference type="Gene3D" id="3.40.50.720">
    <property type="entry name" value="NAD(P)-binding Rossmann-like Domain"/>
    <property type="match status" value="2"/>
</dbReference>
<protein>
    <submittedName>
        <fullName evidence="8">Alcohol dehydrogenase</fullName>
    </submittedName>
</protein>
<evidence type="ECO:0000256" key="2">
    <source>
        <dbReference type="ARBA" id="ARBA00008072"/>
    </source>
</evidence>
<dbReference type="InterPro" id="IPR013149">
    <property type="entry name" value="ADH-like_C"/>
</dbReference>
<dbReference type="Proteomes" id="UP001141327">
    <property type="component" value="Unassembled WGS sequence"/>
</dbReference>
<evidence type="ECO:0000256" key="3">
    <source>
        <dbReference type="ARBA" id="ARBA00022723"/>
    </source>
</evidence>
<dbReference type="InterPro" id="IPR013154">
    <property type="entry name" value="ADH-like_N"/>
</dbReference>
<dbReference type="InterPro" id="IPR002328">
    <property type="entry name" value="ADH_Zn_CS"/>
</dbReference>
<feature type="domain" description="Enoyl reductase (ER)" evidence="7">
    <location>
        <begin position="40"/>
        <end position="369"/>
    </location>
</feature>
<evidence type="ECO:0000259" key="7">
    <source>
        <dbReference type="SMART" id="SM00829"/>
    </source>
</evidence>
<dbReference type="SUPFAM" id="SSF50129">
    <property type="entry name" value="GroES-like"/>
    <property type="match status" value="1"/>
</dbReference>
<keyword evidence="3 6" id="KW-0479">Metal-binding</keyword>
<evidence type="ECO:0000256" key="6">
    <source>
        <dbReference type="RuleBase" id="RU361277"/>
    </source>
</evidence>
<dbReference type="PANTHER" id="PTHR42813:SF4">
    <property type="entry name" value="NADP-DEPENDENT ISOPROPANOL DEHYDROGENASE"/>
    <property type="match status" value="1"/>
</dbReference>
<evidence type="ECO:0000256" key="4">
    <source>
        <dbReference type="ARBA" id="ARBA00022833"/>
    </source>
</evidence>
<comment type="cofactor">
    <cofactor evidence="1 6">
        <name>Zn(2+)</name>
        <dbReference type="ChEBI" id="CHEBI:29105"/>
    </cofactor>
</comment>
<dbReference type="EMBL" id="JAPMOS010000005">
    <property type="protein sequence ID" value="KAJ4461842.1"/>
    <property type="molecule type" value="Genomic_DNA"/>
</dbReference>
<comment type="caution">
    <text evidence="8">The sequence shown here is derived from an EMBL/GenBank/DDBJ whole genome shotgun (WGS) entry which is preliminary data.</text>
</comment>
<evidence type="ECO:0000256" key="5">
    <source>
        <dbReference type="ARBA" id="ARBA00023002"/>
    </source>
</evidence>
<dbReference type="PROSITE" id="PS00059">
    <property type="entry name" value="ADH_ZINC"/>
    <property type="match status" value="1"/>
</dbReference>
<dbReference type="InterPro" id="IPR011032">
    <property type="entry name" value="GroES-like_sf"/>
</dbReference>
<dbReference type="Gene3D" id="3.90.180.10">
    <property type="entry name" value="Medium-chain alcohol dehydrogenases, catalytic domain"/>
    <property type="match status" value="2"/>
</dbReference>
<organism evidence="8 9">
    <name type="scientific">Paratrimastix pyriformis</name>
    <dbReference type="NCBI Taxonomy" id="342808"/>
    <lineage>
        <taxon>Eukaryota</taxon>
        <taxon>Metamonada</taxon>
        <taxon>Preaxostyla</taxon>
        <taxon>Paratrimastigidae</taxon>
        <taxon>Paratrimastix</taxon>
    </lineage>
</organism>
<evidence type="ECO:0000256" key="1">
    <source>
        <dbReference type="ARBA" id="ARBA00001947"/>
    </source>
</evidence>
<dbReference type="PANTHER" id="PTHR42813">
    <property type="entry name" value="ZINC-TYPE ALCOHOL DEHYDROGENASE-LIKE"/>
    <property type="match status" value="1"/>
</dbReference>
<reference evidence="8" key="1">
    <citation type="journal article" date="2022" name="bioRxiv">
        <title>Genomics of Preaxostyla Flagellates Illuminates Evolutionary Transitions and the Path Towards Mitochondrial Loss.</title>
        <authorList>
            <person name="Novak L.V.F."/>
            <person name="Treitli S.C."/>
            <person name="Pyrih J."/>
            <person name="Halakuc P."/>
            <person name="Pipaliya S.V."/>
            <person name="Vacek V."/>
            <person name="Brzon O."/>
            <person name="Soukal P."/>
            <person name="Eme L."/>
            <person name="Dacks J.B."/>
            <person name="Karnkowska A."/>
            <person name="Elias M."/>
            <person name="Hampl V."/>
        </authorList>
    </citation>
    <scope>NUCLEOTIDE SEQUENCE</scope>
    <source>
        <strain evidence="8">RCP-MX</strain>
    </source>
</reference>
<comment type="similarity">
    <text evidence="2 6">Belongs to the zinc-containing alcohol dehydrogenase family.</text>
</comment>
<proteinExistence type="inferred from homology"/>
<accession>A0ABQ8UTI9</accession>
<dbReference type="CDD" id="cd08286">
    <property type="entry name" value="FDH_like_ADH2"/>
    <property type="match status" value="1"/>
</dbReference>
<keyword evidence="5" id="KW-0560">Oxidoreductase</keyword>